<dbReference type="Pfam" id="PF00657">
    <property type="entry name" value="Lipase_GDSL"/>
    <property type="match status" value="1"/>
</dbReference>
<dbReference type="InterPro" id="IPR051238">
    <property type="entry name" value="GDSL_esterase/lipase"/>
</dbReference>
<dbReference type="CDD" id="cd01837">
    <property type="entry name" value="SGNH_plant_lipase_like"/>
    <property type="match status" value="1"/>
</dbReference>
<evidence type="ECO:0000256" key="7">
    <source>
        <dbReference type="ARBA" id="ARBA00023098"/>
    </source>
</evidence>
<evidence type="ECO:0008006" key="11">
    <source>
        <dbReference type="Google" id="ProtNLM"/>
    </source>
</evidence>
<feature type="transmembrane region" description="Helical" evidence="8">
    <location>
        <begin position="12"/>
        <end position="32"/>
    </location>
</feature>
<accession>A0AAN9L7F6</accession>
<keyword evidence="6" id="KW-0442">Lipid degradation</keyword>
<evidence type="ECO:0000313" key="9">
    <source>
        <dbReference type="EMBL" id="KAK7329572.1"/>
    </source>
</evidence>
<dbReference type="InterPro" id="IPR035669">
    <property type="entry name" value="SGNH_plant_lipase-like"/>
</dbReference>
<dbReference type="InterPro" id="IPR001087">
    <property type="entry name" value="GDSL"/>
</dbReference>
<dbReference type="GO" id="GO:0005576">
    <property type="term" value="C:extracellular region"/>
    <property type="evidence" value="ECO:0007669"/>
    <property type="project" value="UniProtKB-SubCell"/>
</dbReference>
<dbReference type="PANTHER" id="PTHR45650">
    <property type="entry name" value="GDSL-LIKE LIPASE/ACYLHYDROLASE-RELATED"/>
    <property type="match status" value="1"/>
</dbReference>
<evidence type="ECO:0000256" key="1">
    <source>
        <dbReference type="ARBA" id="ARBA00004613"/>
    </source>
</evidence>
<dbReference type="Gene3D" id="3.40.50.1110">
    <property type="entry name" value="SGNH hydrolase"/>
    <property type="match status" value="1"/>
</dbReference>
<keyword evidence="8" id="KW-1133">Transmembrane helix</keyword>
<evidence type="ECO:0000256" key="5">
    <source>
        <dbReference type="ARBA" id="ARBA00022801"/>
    </source>
</evidence>
<gene>
    <name evidence="9" type="ORF">VNO77_23742</name>
</gene>
<dbReference type="SUPFAM" id="SSF52266">
    <property type="entry name" value="SGNH hydrolase"/>
    <property type="match status" value="1"/>
</dbReference>
<evidence type="ECO:0000256" key="8">
    <source>
        <dbReference type="SAM" id="Phobius"/>
    </source>
</evidence>
<organism evidence="9 10">
    <name type="scientific">Canavalia gladiata</name>
    <name type="common">Sword bean</name>
    <name type="synonym">Dolichos gladiatus</name>
    <dbReference type="NCBI Taxonomy" id="3824"/>
    <lineage>
        <taxon>Eukaryota</taxon>
        <taxon>Viridiplantae</taxon>
        <taxon>Streptophyta</taxon>
        <taxon>Embryophyta</taxon>
        <taxon>Tracheophyta</taxon>
        <taxon>Spermatophyta</taxon>
        <taxon>Magnoliopsida</taxon>
        <taxon>eudicotyledons</taxon>
        <taxon>Gunneridae</taxon>
        <taxon>Pentapetalae</taxon>
        <taxon>rosids</taxon>
        <taxon>fabids</taxon>
        <taxon>Fabales</taxon>
        <taxon>Fabaceae</taxon>
        <taxon>Papilionoideae</taxon>
        <taxon>50 kb inversion clade</taxon>
        <taxon>NPAAA clade</taxon>
        <taxon>indigoferoid/millettioid clade</taxon>
        <taxon>Phaseoleae</taxon>
        <taxon>Canavalia</taxon>
    </lineage>
</organism>
<comment type="caution">
    <text evidence="9">The sequence shown here is derived from an EMBL/GenBank/DDBJ whole genome shotgun (WGS) entry which is preliminary data.</text>
</comment>
<keyword evidence="10" id="KW-1185">Reference proteome</keyword>
<reference evidence="9 10" key="1">
    <citation type="submission" date="2024-01" db="EMBL/GenBank/DDBJ databases">
        <title>The genomes of 5 underutilized Papilionoideae crops provide insights into root nodulation and disease resistanc.</title>
        <authorList>
            <person name="Jiang F."/>
        </authorList>
    </citation>
    <scope>NUCLEOTIDE SEQUENCE [LARGE SCALE GENOMIC DNA]</scope>
    <source>
        <strain evidence="9">LVBAO_FW01</strain>
        <tissue evidence="9">Leaves</tissue>
    </source>
</reference>
<evidence type="ECO:0000256" key="4">
    <source>
        <dbReference type="ARBA" id="ARBA00022729"/>
    </source>
</evidence>
<protein>
    <recommendedName>
        <fullName evidence="11">GDSL esterase/lipase At4g16230-like</fullName>
    </recommendedName>
</protein>
<keyword evidence="8" id="KW-0472">Membrane</keyword>
<dbReference type="AlphaFoldDB" id="A0AAN9L7F6"/>
<dbReference type="GO" id="GO:0016042">
    <property type="term" value="P:lipid catabolic process"/>
    <property type="evidence" value="ECO:0007669"/>
    <property type="project" value="UniProtKB-KW"/>
</dbReference>
<evidence type="ECO:0000313" key="10">
    <source>
        <dbReference type="Proteomes" id="UP001367508"/>
    </source>
</evidence>
<evidence type="ECO:0000256" key="6">
    <source>
        <dbReference type="ARBA" id="ARBA00022963"/>
    </source>
</evidence>
<dbReference type="EMBL" id="JAYMYQ010000005">
    <property type="protein sequence ID" value="KAK7329572.1"/>
    <property type="molecule type" value="Genomic_DNA"/>
</dbReference>
<dbReference type="PANTHER" id="PTHR45650:SF88">
    <property type="entry name" value="GDSL-LIKE LIPASE_ACYLHYDROLASE SUPERFAMILY PROTEIN"/>
    <property type="match status" value="1"/>
</dbReference>
<keyword evidence="7" id="KW-0443">Lipid metabolism</keyword>
<keyword evidence="8" id="KW-0812">Transmembrane</keyword>
<keyword evidence="3" id="KW-0964">Secreted</keyword>
<dbReference type="InterPro" id="IPR036514">
    <property type="entry name" value="SGNH_hydro_sf"/>
</dbReference>
<proteinExistence type="inferred from homology"/>
<sequence length="371" mass="41039">MSFPMGIYFNRRVIFGIMVQVSMVLLLFRVSFSNNISASFVFGDSLLDVGNNNYIISLAKANHDPNGIDFGMPTGRFCNGRTVVDIINQQLGLDFNPPYLAPTTVGSAVLKGVNYASGAGGILNNTGEIFGGRINFDAQIDNFANSRKEIISRIGVPAALNLFKKALFVVALGSNDFLDNYLTPILSIPEKMLVPPESFVATLISRFRQQLTRLFSLGARKIVVANVGPIGCIPYMRDFNPYAEDDCVIFPNHLAQLFNTQLKSLVGELRTNMEGSLFVYADVYHIMEDILQNYNQYGFENPNSACCHLAGRFGGLIPCIRYSKVCEDRSKYVFWDTYHPSDAANVIVANRLLNGDTNDISPMNICQLSQA</sequence>
<comment type="similarity">
    <text evidence="2">Belongs to the 'GDSL' lipolytic enzyme family.</text>
</comment>
<name>A0AAN9L7F6_CANGL</name>
<dbReference type="GO" id="GO:0016788">
    <property type="term" value="F:hydrolase activity, acting on ester bonds"/>
    <property type="evidence" value="ECO:0007669"/>
    <property type="project" value="InterPro"/>
</dbReference>
<evidence type="ECO:0000256" key="2">
    <source>
        <dbReference type="ARBA" id="ARBA00008668"/>
    </source>
</evidence>
<keyword evidence="4" id="KW-0732">Signal</keyword>
<evidence type="ECO:0000256" key="3">
    <source>
        <dbReference type="ARBA" id="ARBA00022525"/>
    </source>
</evidence>
<comment type="subcellular location">
    <subcellularLocation>
        <location evidence="1">Secreted</location>
    </subcellularLocation>
</comment>
<dbReference type="Proteomes" id="UP001367508">
    <property type="component" value="Unassembled WGS sequence"/>
</dbReference>
<keyword evidence="5" id="KW-0378">Hydrolase</keyword>